<comment type="caution">
    <text evidence="1">The sequence shown here is derived from an EMBL/GenBank/DDBJ whole genome shotgun (WGS) entry which is preliminary data.</text>
</comment>
<organism evidence="1">
    <name type="scientific">bioreactor metagenome</name>
    <dbReference type="NCBI Taxonomy" id="1076179"/>
    <lineage>
        <taxon>unclassified sequences</taxon>
        <taxon>metagenomes</taxon>
        <taxon>ecological metagenomes</taxon>
    </lineage>
</organism>
<reference evidence="1" key="1">
    <citation type="submission" date="2019-08" db="EMBL/GenBank/DDBJ databases">
        <authorList>
            <person name="Kucharzyk K."/>
            <person name="Murdoch R.W."/>
            <person name="Higgins S."/>
            <person name="Loffler F."/>
        </authorList>
    </citation>
    <scope>NUCLEOTIDE SEQUENCE</scope>
</reference>
<evidence type="ECO:0000313" key="1">
    <source>
        <dbReference type="EMBL" id="MPM50138.1"/>
    </source>
</evidence>
<dbReference type="AlphaFoldDB" id="A0A645ABR3"/>
<gene>
    <name evidence="1" type="ORF">SDC9_96873</name>
</gene>
<protein>
    <submittedName>
        <fullName evidence="1">Uncharacterized protein</fullName>
    </submittedName>
</protein>
<accession>A0A645ABR3</accession>
<dbReference type="EMBL" id="VSSQ01012830">
    <property type="protein sequence ID" value="MPM50138.1"/>
    <property type="molecule type" value="Genomic_DNA"/>
</dbReference>
<name>A0A645ABR3_9ZZZZ</name>
<proteinExistence type="predicted"/>
<sequence>MNGIFGSGNYKMLPGVVFSYWIVSASDTLEDLNDDFAADLLGPPDGVLAATDSNGEVSVKLL</sequence>